<evidence type="ECO:0000313" key="2">
    <source>
        <dbReference type="Proteomes" id="UP000245728"/>
    </source>
</evidence>
<proteinExistence type="predicted"/>
<keyword evidence="2" id="KW-1185">Reference proteome</keyword>
<dbReference type="AlphaFoldDB" id="A0A2S2E775"/>
<dbReference type="RefSeq" id="WP_239421297.1">
    <property type="nucleotide sequence ID" value="NZ_CP029347.1"/>
</dbReference>
<organism evidence="1 2">
    <name type="scientific">Saliniradius amylolyticus</name>
    <dbReference type="NCBI Taxonomy" id="2183582"/>
    <lineage>
        <taxon>Bacteria</taxon>
        <taxon>Pseudomonadati</taxon>
        <taxon>Pseudomonadota</taxon>
        <taxon>Gammaproteobacteria</taxon>
        <taxon>Alteromonadales</taxon>
        <taxon>Alteromonadaceae</taxon>
        <taxon>Saliniradius</taxon>
    </lineage>
</organism>
<dbReference type="Proteomes" id="UP000245728">
    <property type="component" value="Chromosome"/>
</dbReference>
<accession>A0A2S2E775</accession>
<reference evidence="1 2" key="1">
    <citation type="submission" date="2018-05" db="EMBL/GenBank/DDBJ databases">
        <title>Salinimonas sp. HMF8227 Genome sequencing and assembly.</title>
        <authorList>
            <person name="Kang H."/>
            <person name="Kang J."/>
            <person name="Cha I."/>
            <person name="Kim H."/>
            <person name="Joh K."/>
        </authorList>
    </citation>
    <scope>NUCLEOTIDE SEQUENCE [LARGE SCALE GENOMIC DNA]</scope>
    <source>
        <strain evidence="1 2">HMF8227</strain>
    </source>
</reference>
<dbReference type="KEGG" id="salh:HMF8227_02365"/>
<dbReference type="EMBL" id="CP029347">
    <property type="protein sequence ID" value="AWL12817.1"/>
    <property type="molecule type" value="Genomic_DNA"/>
</dbReference>
<gene>
    <name evidence="1" type="ORF">HMF8227_02365</name>
</gene>
<evidence type="ECO:0000313" key="1">
    <source>
        <dbReference type="EMBL" id="AWL12817.1"/>
    </source>
</evidence>
<sequence>MSRELQINAAQLKSAMQMAGYTLFSEGDYNLNLIGIRSADIHNDGFNDRFCVLFSVAGHECLLQFPCTTDPGTYYRENPLNVDGSAIVKPDQYPGLWQLGQHQGKYLALVQRGEITVYRDADGDDQLDTDGIEQSGYFGINCHRASKTGIAKQVERFSAGCQVIPNLWDYNVLLSLCERAAAEYGNSFTYTLLTEQEYRAGGKT</sequence>
<name>A0A2S2E775_9ALTE</name>
<protein>
    <submittedName>
        <fullName evidence="1">Uncharacterized protein</fullName>
    </submittedName>
</protein>